<reference evidence="1 2" key="1">
    <citation type="journal article" date="2024" name="Plant Biotechnol. J.">
        <title>Genome and CRISPR/Cas9 system of a widespread forest tree (Populus alba) in the world.</title>
        <authorList>
            <person name="Liu Y.J."/>
            <person name="Jiang P.F."/>
            <person name="Han X.M."/>
            <person name="Li X.Y."/>
            <person name="Wang H.M."/>
            <person name="Wang Y.J."/>
            <person name="Wang X.X."/>
            <person name="Zeng Q.Y."/>
        </authorList>
    </citation>
    <scope>NUCLEOTIDE SEQUENCE [LARGE SCALE GENOMIC DNA]</scope>
    <source>
        <strain evidence="2">cv. PAL-ZL1</strain>
    </source>
</reference>
<organism evidence="1 2">
    <name type="scientific">Populus alba</name>
    <name type="common">White poplar</name>
    <dbReference type="NCBI Taxonomy" id="43335"/>
    <lineage>
        <taxon>Eukaryota</taxon>
        <taxon>Viridiplantae</taxon>
        <taxon>Streptophyta</taxon>
        <taxon>Embryophyta</taxon>
        <taxon>Tracheophyta</taxon>
        <taxon>Spermatophyta</taxon>
        <taxon>Magnoliopsida</taxon>
        <taxon>eudicotyledons</taxon>
        <taxon>Gunneridae</taxon>
        <taxon>Pentapetalae</taxon>
        <taxon>rosids</taxon>
        <taxon>fabids</taxon>
        <taxon>Malpighiales</taxon>
        <taxon>Salicaceae</taxon>
        <taxon>Saliceae</taxon>
        <taxon>Populus</taxon>
    </lineage>
</organism>
<dbReference type="Proteomes" id="UP000309997">
    <property type="component" value="Unassembled WGS sequence"/>
</dbReference>
<dbReference type="EMBL" id="RCHU02000008">
    <property type="protein sequence ID" value="KAL3581354.1"/>
    <property type="molecule type" value="Genomic_DNA"/>
</dbReference>
<gene>
    <name evidence="1" type="ORF">D5086_015686</name>
</gene>
<proteinExistence type="predicted"/>
<evidence type="ECO:0000313" key="1">
    <source>
        <dbReference type="EMBL" id="KAL3581354.1"/>
    </source>
</evidence>
<name>A0ACC4BRW0_POPAL</name>
<evidence type="ECO:0000313" key="2">
    <source>
        <dbReference type="Proteomes" id="UP000309997"/>
    </source>
</evidence>
<comment type="caution">
    <text evidence="1">The sequence shown here is derived from an EMBL/GenBank/DDBJ whole genome shotgun (WGS) entry which is preliminary data.</text>
</comment>
<accession>A0ACC4BRW0</accession>
<protein>
    <submittedName>
        <fullName evidence="1">Uncharacterized protein</fullName>
    </submittedName>
</protein>
<sequence length="503" mass="54568">MVKTSGTRIIGRLCAGNKNGHLVPRTAIDQGGVEVLRQTIAGNILVGSYCAISNRGGPLHPRTSIEDLDELSTLLQVPLVAGTGNRGSEVIAAGMTDAFVLCRIFQKSGTGPKNGEQYGAPFIEEEWEDDEVPLLPGEEMVLTEEAPVGDDAYLEMNELGQNFDAGITSENTALPQNFYYGEASNYVEQSRDFSEDDLKPMLRGAENRHGPSLPAEENLDLPGQYETDAVKNEYNAEPMNNVNAVDVNYLFDESYLDALNNLPQSEGLFLEANDLSNPVEPETGGDSSGFDMLEEYLNFFDADDENMSFDPSDIFASDTAVSNQQPLPQEDVKGGTEEVLKAIQKPLEAHGNVDPSSSKQKPEAMEFDSDYKYPFIKQASHMLGKIPAPPALASEFPSKDAALRIQSASSSSIHVTAGMIRIENMSLGGNGTEWSFGKNGNVDVILSYGLPQQEGGAASWVPMTSLFSGKAEPVVSRGWLLLMFFWVLILSVSYKIGTCICAK</sequence>
<keyword evidence="2" id="KW-1185">Reference proteome</keyword>